<dbReference type="Gene3D" id="3.80.10.10">
    <property type="entry name" value="Ribonuclease Inhibitor"/>
    <property type="match status" value="1"/>
</dbReference>
<evidence type="ECO:0000313" key="9">
    <source>
        <dbReference type="Proteomes" id="UP001159428"/>
    </source>
</evidence>
<evidence type="ECO:0000256" key="1">
    <source>
        <dbReference type="ARBA" id="ARBA00004167"/>
    </source>
</evidence>
<protein>
    <submittedName>
        <fullName evidence="8">Uncharacterized protein</fullName>
    </submittedName>
</protein>
<keyword evidence="7" id="KW-0732">Signal</keyword>
<keyword evidence="4" id="KW-1133">Transmembrane helix</keyword>
<reference evidence="8 9" key="1">
    <citation type="submission" date="2022-05" db="EMBL/GenBank/DDBJ databases">
        <authorList>
            <consortium name="Genoscope - CEA"/>
            <person name="William W."/>
        </authorList>
    </citation>
    <scope>NUCLEOTIDE SEQUENCE [LARGE SCALE GENOMIC DNA]</scope>
</reference>
<dbReference type="SUPFAM" id="SSF52058">
    <property type="entry name" value="L domain-like"/>
    <property type="match status" value="1"/>
</dbReference>
<proteinExistence type="predicted"/>
<name>A0AAU9VZL4_9CNID</name>
<dbReference type="PANTHER" id="PTHR22650">
    <property type="entry name" value="GLYCOPROTEIN IB BETA"/>
    <property type="match status" value="1"/>
</dbReference>
<feature type="non-terminal residue" evidence="8">
    <location>
        <position position="132"/>
    </location>
</feature>
<feature type="chain" id="PRO_5043347739" evidence="7">
    <location>
        <begin position="24"/>
        <end position="132"/>
    </location>
</feature>
<organism evidence="8 9">
    <name type="scientific">Pocillopora meandrina</name>
    <dbReference type="NCBI Taxonomy" id="46732"/>
    <lineage>
        <taxon>Eukaryota</taxon>
        <taxon>Metazoa</taxon>
        <taxon>Cnidaria</taxon>
        <taxon>Anthozoa</taxon>
        <taxon>Hexacorallia</taxon>
        <taxon>Scleractinia</taxon>
        <taxon>Astrocoeniina</taxon>
        <taxon>Pocilloporidae</taxon>
        <taxon>Pocillopora</taxon>
    </lineage>
</organism>
<evidence type="ECO:0000256" key="4">
    <source>
        <dbReference type="ARBA" id="ARBA00022989"/>
    </source>
</evidence>
<feature type="signal peptide" evidence="7">
    <location>
        <begin position="1"/>
        <end position="23"/>
    </location>
</feature>
<gene>
    <name evidence="8" type="ORF">PMEA_00031653</name>
</gene>
<dbReference type="AlphaFoldDB" id="A0AAU9VZL4"/>
<evidence type="ECO:0000256" key="3">
    <source>
        <dbReference type="ARBA" id="ARBA00022889"/>
    </source>
</evidence>
<dbReference type="EMBL" id="CALNXJ010000007">
    <property type="protein sequence ID" value="CAH3043635.1"/>
    <property type="molecule type" value="Genomic_DNA"/>
</dbReference>
<dbReference type="PANTHER" id="PTHR22650:SF4">
    <property type="entry name" value="LEUCINE-RICH REPEAT AND TRANSMEMBRANE DOMAIN-CONTAINING PROTEIN 2-LIKE"/>
    <property type="match status" value="1"/>
</dbReference>
<comment type="caution">
    <text evidence="8">The sequence shown here is derived from an EMBL/GenBank/DDBJ whole genome shotgun (WGS) entry which is preliminary data.</text>
</comment>
<keyword evidence="2" id="KW-0812">Transmembrane</keyword>
<evidence type="ECO:0000256" key="5">
    <source>
        <dbReference type="ARBA" id="ARBA00023136"/>
    </source>
</evidence>
<keyword evidence="3" id="KW-0130">Cell adhesion</keyword>
<evidence type="ECO:0000313" key="8">
    <source>
        <dbReference type="EMBL" id="CAH3043635.1"/>
    </source>
</evidence>
<dbReference type="InterPro" id="IPR032675">
    <property type="entry name" value="LRR_dom_sf"/>
</dbReference>
<accession>A0AAU9VZL4</accession>
<dbReference type="InterPro" id="IPR052313">
    <property type="entry name" value="GPIb-IX-V_Complex"/>
</dbReference>
<comment type="subcellular location">
    <subcellularLocation>
        <location evidence="1">Membrane</location>
        <topology evidence="1">Single-pass membrane protein</topology>
    </subcellularLocation>
</comment>
<evidence type="ECO:0000256" key="7">
    <source>
        <dbReference type="SAM" id="SignalP"/>
    </source>
</evidence>
<sequence>MGGAWRMHILVLLCCVFIISTNGKKSASSRCRVRRFEKKLDCRGVGFSRIPKIDKGILIADFTDNHITHLTKEDLGRLRKLQKVYLNGNPLHCDCNLERLRLGRKNLPVIQDVDNIQCKTPYHLRDKPLNSL</sequence>
<evidence type="ECO:0000256" key="2">
    <source>
        <dbReference type="ARBA" id="ARBA00022692"/>
    </source>
</evidence>
<keyword evidence="9" id="KW-1185">Reference proteome</keyword>
<keyword evidence="6" id="KW-1015">Disulfide bond</keyword>
<keyword evidence="5" id="KW-0472">Membrane</keyword>
<evidence type="ECO:0000256" key="6">
    <source>
        <dbReference type="ARBA" id="ARBA00023157"/>
    </source>
</evidence>
<dbReference type="Proteomes" id="UP001159428">
    <property type="component" value="Unassembled WGS sequence"/>
</dbReference>